<evidence type="ECO:0000313" key="2">
    <source>
        <dbReference type="EMBL" id="JAH94767.1"/>
    </source>
</evidence>
<reference evidence="2" key="1">
    <citation type="submission" date="2014-11" db="EMBL/GenBank/DDBJ databases">
        <authorList>
            <person name="Amaro Gonzalez C."/>
        </authorList>
    </citation>
    <scope>NUCLEOTIDE SEQUENCE</scope>
</reference>
<dbReference type="PANTHER" id="PTHR46888">
    <property type="entry name" value="ZINC KNUCKLE DOMAINCONTAINING PROTEIN-RELATED"/>
    <property type="match status" value="1"/>
</dbReference>
<accession>A0A0E9WWD8</accession>
<dbReference type="AlphaFoldDB" id="A0A0E9WWD8"/>
<dbReference type="Pfam" id="PF02023">
    <property type="entry name" value="SCAN"/>
    <property type="match status" value="1"/>
</dbReference>
<dbReference type="InterPro" id="IPR038269">
    <property type="entry name" value="SCAN_sf"/>
</dbReference>
<proteinExistence type="predicted"/>
<organism evidence="2">
    <name type="scientific">Anguilla anguilla</name>
    <name type="common">European freshwater eel</name>
    <name type="synonym">Muraena anguilla</name>
    <dbReference type="NCBI Taxonomy" id="7936"/>
    <lineage>
        <taxon>Eukaryota</taxon>
        <taxon>Metazoa</taxon>
        <taxon>Chordata</taxon>
        <taxon>Craniata</taxon>
        <taxon>Vertebrata</taxon>
        <taxon>Euteleostomi</taxon>
        <taxon>Actinopterygii</taxon>
        <taxon>Neopterygii</taxon>
        <taxon>Teleostei</taxon>
        <taxon>Anguilliformes</taxon>
        <taxon>Anguillidae</taxon>
        <taxon>Anguilla</taxon>
    </lineage>
</organism>
<name>A0A0E9WWD8_ANGAN</name>
<dbReference type="EMBL" id="GBXM01013810">
    <property type="protein sequence ID" value="JAH94767.1"/>
    <property type="molecule type" value="Transcribed_RNA"/>
</dbReference>
<dbReference type="InterPro" id="IPR003309">
    <property type="entry name" value="SCAN_dom"/>
</dbReference>
<dbReference type="PROSITE" id="PS50804">
    <property type="entry name" value="SCAN_BOX"/>
    <property type="match status" value="1"/>
</dbReference>
<dbReference type="PANTHER" id="PTHR46888:SF13">
    <property type="entry name" value="RIBONUCLEASE H"/>
    <property type="match status" value="1"/>
</dbReference>
<sequence length="190" mass="22034">MYGLCCCNVSLLVRPKRHSTLSFEDSADYDLVRAAILRTYELVPEAYRQKFRRYAKQDKHTYVEFAREKGQLFVRWCRSQKVETKEQLRGMMVLEEFKNGLPEAITTYLSEQKVIKVSEAAILADEFVLTHKIVFGGKNIVMRAKTDIMGVFVPSSPLPLAWCHLCHWLISLALWVNTLMESVLLQKDRT</sequence>
<reference evidence="2" key="2">
    <citation type="journal article" date="2015" name="Fish Shellfish Immunol.">
        <title>Early steps in the European eel (Anguilla anguilla)-Vibrio vulnificus interaction in the gills: Role of the RtxA13 toxin.</title>
        <authorList>
            <person name="Callol A."/>
            <person name="Pajuelo D."/>
            <person name="Ebbesson L."/>
            <person name="Teles M."/>
            <person name="MacKenzie S."/>
            <person name="Amaro C."/>
        </authorList>
    </citation>
    <scope>NUCLEOTIDE SEQUENCE</scope>
</reference>
<evidence type="ECO:0000259" key="1">
    <source>
        <dbReference type="PROSITE" id="PS50804"/>
    </source>
</evidence>
<protein>
    <recommendedName>
        <fullName evidence="1">SCAN box domain-containing protein</fullName>
    </recommendedName>
</protein>
<feature type="domain" description="SCAN box" evidence="1">
    <location>
        <begin position="48"/>
        <end position="127"/>
    </location>
</feature>
<dbReference type="SUPFAM" id="SSF47353">
    <property type="entry name" value="Retrovirus capsid dimerization domain-like"/>
    <property type="match status" value="1"/>
</dbReference>
<dbReference type="Gene3D" id="1.10.4020.10">
    <property type="entry name" value="DNA breaking-rejoining enzymes"/>
    <property type="match status" value="1"/>
</dbReference>